<sequence>MYRQLDFLLAVTGVVSSVNAAGSASASSVLPTSTTTKTVYNSVPATSYAFRPGNPPSPSASVDNTESPVKDAVSTVLTTVFITTTPPATTTTIYPCADPLPSPGPAYGQYTSPSNLNLVNDLRQGDQGQNATDCCNTCFFEVENCVQAFYHEVEGCVVSQATNLTSASGEGVTNSCPAGTFNGLAYGADINPQPRTPGTIMGPCGQDYHNN</sequence>
<name>A0A3E2GTN7_SCYLI</name>
<gene>
    <name evidence="2" type="ORF">B7463_g11946</name>
</gene>
<dbReference type="OrthoDB" id="5414426at2759"/>
<evidence type="ECO:0000313" key="2">
    <source>
        <dbReference type="EMBL" id="RFU24392.1"/>
    </source>
</evidence>
<evidence type="ECO:0000313" key="3">
    <source>
        <dbReference type="Proteomes" id="UP000258309"/>
    </source>
</evidence>
<feature type="signal peptide" evidence="1">
    <location>
        <begin position="1"/>
        <end position="20"/>
    </location>
</feature>
<comment type="caution">
    <text evidence="2">The sequence shown here is derived from an EMBL/GenBank/DDBJ whole genome shotgun (WGS) entry which is preliminary data.</text>
</comment>
<organism evidence="2 3">
    <name type="scientific">Scytalidium lignicola</name>
    <name type="common">Hyphomycete</name>
    <dbReference type="NCBI Taxonomy" id="5539"/>
    <lineage>
        <taxon>Eukaryota</taxon>
        <taxon>Fungi</taxon>
        <taxon>Dikarya</taxon>
        <taxon>Ascomycota</taxon>
        <taxon>Pezizomycotina</taxon>
        <taxon>Leotiomycetes</taxon>
        <taxon>Leotiomycetes incertae sedis</taxon>
        <taxon>Scytalidium</taxon>
    </lineage>
</organism>
<accession>A0A3E2GTN7</accession>
<feature type="chain" id="PRO_5017569101" description="Apple domain-containing protein" evidence="1">
    <location>
        <begin position="21"/>
        <end position="211"/>
    </location>
</feature>
<evidence type="ECO:0000256" key="1">
    <source>
        <dbReference type="SAM" id="SignalP"/>
    </source>
</evidence>
<dbReference type="Proteomes" id="UP000258309">
    <property type="component" value="Unassembled WGS sequence"/>
</dbReference>
<feature type="non-terminal residue" evidence="2">
    <location>
        <position position="1"/>
    </location>
</feature>
<feature type="non-terminal residue" evidence="2">
    <location>
        <position position="211"/>
    </location>
</feature>
<evidence type="ECO:0008006" key="4">
    <source>
        <dbReference type="Google" id="ProtNLM"/>
    </source>
</evidence>
<dbReference type="EMBL" id="NCSJ02000454">
    <property type="protein sequence ID" value="RFU24392.1"/>
    <property type="molecule type" value="Genomic_DNA"/>
</dbReference>
<keyword evidence="3" id="KW-1185">Reference proteome</keyword>
<keyword evidence="1" id="KW-0732">Signal</keyword>
<protein>
    <recommendedName>
        <fullName evidence="4">Apple domain-containing protein</fullName>
    </recommendedName>
</protein>
<dbReference type="AlphaFoldDB" id="A0A3E2GTN7"/>
<reference evidence="2 3" key="1">
    <citation type="submission" date="2018-05" db="EMBL/GenBank/DDBJ databases">
        <title>Draft genome sequence of Scytalidium lignicola DSM 105466, a ubiquitous saprotrophic fungus.</title>
        <authorList>
            <person name="Buettner E."/>
            <person name="Gebauer A.M."/>
            <person name="Hofrichter M."/>
            <person name="Liers C."/>
            <person name="Kellner H."/>
        </authorList>
    </citation>
    <scope>NUCLEOTIDE SEQUENCE [LARGE SCALE GENOMIC DNA]</scope>
    <source>
        <strain evidence="2 3">DSM 105466</strain>
    </source>
</reference>
<proteinExistence type="predicted"/>